<feature type="compositionally biased region" description="Low complexity" evidence="12">
    <location>
        <begin position="252"/>
        <end position="261"/>
    </location>
</feature>
<keyword evidence="5" id="KW-0812">Transmembrane</keyword>
<dbReference type="EMBL" id="MCGE01000005">
    <property type="protein sequence ID" value="ORZ21697.1"/>
    <property type="molecule type" value="Genomic_DNA"/>
</dbReference>
<feature type="compositionally biased region" description="Polar residues" evidence="12">
    <location>
        <begin position="124"/>
        <end position="143"/>
    </location>
</feature>
<evidence type="ECO:0000256" key="3">
    <source>
        <dbReference type="ARBA" id="ARBA00020796"/>
    </source>
</evidence>
<dbReference type="InterPro" id="IPR021056">
    <property type="entry name" value="Mt_import_IM_translocase_Tim54"/>
</dbReference>
<feature type="region of interest" description="Disordered" evidence="12">
    <location>
        <begin position="201"/>
        <end position="234"/>
    </location>
</feature>
<keyword evidence="10" id="KW-0496">Mitochondrion</keyword>
<evidence type="ECO:0000256" key="9">
    <source>
        <dbReference type="ARBA" id="ARBA00023010"/>
    </source>
</evidence>
<evidence type="ECO:0000313" key="14">
    <source>
        <dbReference type="Proteomes" id="UP000193560"/>
    </source>
</evidence>
<evidence type="ECO:0000313" key="13">
    <source>
        <dbReference type="EMBL" id="ORZ21697.1"/>
    </source>
</evidence>
<keyword evidence="9" id="KW-0811">Translocation</keyword>
<evidence type="ECO:0000256" key="10">
    <source>
        <dbReference type="ARBA" id="ARBA00023128"/>
    </source>
</evidence>
<accession>A0A1X2IT25</accession>
<gene>
    <name evidence="13" type="ORF">BCR42DRAFT_408146</name>
</gene>
<comment type="similarity">
    <text evidence="2">Belongs to the TIM54 family.</text>
</comment>
<evidence type="ECO:0000256" key="2">
    <source>
        <dbReference type="ARBA" id="ARBA00006355"/>
    </source>
</evidence>
<evidence type="ECO:0000256" key="12">
    <source>
        <dbReference type="SAM" id="MobiDB-lite"/>
    </source>
</evidence>
<keyword evidence="8" id="KW-1133">Transmembrane helix</keyword>
<dbReference type="Pfam" id="PF11711">
    <property type="entry name" value="Tim54"/>
    <property type="match status" value="1"/>
</dbReference>
<comment type="caution">
    <text evidence="13">The sequence shown here is derived from an EMBL/GenBank/DDBJ whole genome shotgun (WGS) entry which is preliminary data.</text>
</comment>
<name>A0A1X2IT25_9FUNG</name>
<dbReference type="GO" id="GO:0005743">
    <property type="term" value="C:mitochondrial inner membrane"/>
    <property type="evidence" value="ECO:0007669"/>
    <property type="project" value="UniProtKB-SubCell"/>
</dbReference>
<dbReference type="STRING" id="90262.A0A1X2IT25"/>
<dbReference type="AlphaFoldDB" id="A0A1X2IT25"/>
<evidence type="ECO:0000256" key="5">
    <source>
        <dbReference type="ARBA" id="ARBA00022692"/>
    </source>
</evidence>
<keyword evidence="14" id="KW-1185">Reference proteome</keyword>
<evidence type="ECO:0000256" key="7">
    <source>
        <dbReference type="ARBA" id="ARBA00022927"/>
    </source>
</evidence>
<feature type="region of interest" description="Disordered" evidence="12">
    <location>
        <begin position="252"/>
        <end position="283"/>
    </location>
</feature>
<keyword evidence="4" id="KW-0813">Transport</keyword>
<feature type="compositionally biased region" description="Basic and acidic residues" evidence="12">
    <location>
        <begin position="201"/>
        <end position="218"/>
    </location>
</feature>
<reference evidence="13 14" key="1">
    <citation type="submission" date="2016-07" db="EMBL/GenBank/DDBJ databases">
        <title>Pervasive Adenine N6-methylation of Active Genes in Fungi.</title>
        <authorList>
            <consortium name="DOE Joint Genome Institute"/>
            <person name="Mondo S.J."/>
            <person name="Dannebaum R.O."/>
            <person name="Kuo R.C."/>
            <person name="Labutti K."/>
            <person name="Haridas S."/>
            <person name="Kuo A."/>
            <person name="Salamov A."/>
            <person name="Ahrendt S.R."/>
            <person name="Lipzen A."/>
            <person name="Sullivan W."/>
            <person name="Andreopoulos W.B."/>
            <person name="Clum A."/>
            <person name="Lindquist E."/>
            <person name="Daum C."/>
            <person name="Ramamoorthy G.K."/>
            <person name="Gryganskyi A."/>
            <person name="Culley D."/>
            <person name="Magnuson J.K."/>
            <person name="James T.Y."/>
            <person name="O'Malley M.A."/>
            <person name="Stajich J.E."/>
            <person name="Spatafora J.W."/>
            <person name="Visel A."/>
            <person name="Grigoriev I.V."/>
        </authorList>
    </citation>
    <scope>NUCLEOTIDE SEQUENCE [LARGE SCALE GENOMIC DNA]</scope>
    <source>
        <strain evidence="13 14">NRRL 1336</strain>
    </source>
</reference>
<protein>
    <recommendedName>
        <fullName evidence="3">Mitochondrial import inner membrane translocase subunit TIM54</fullName>
    </recommendedName>
</protein>
<comment type="subcellular location">
    <subcellularLocation>
        <location evidence="1">Mitochondrion inner membrane</location>
        <topology evidence="1">Single-pass membrane protein</topology>
    </subcellularLocation>
</comment>
<keyword evidence="6" id="KW-0999">Mitochondrion inner membrane</keyword>
<keyword evidence="11" id="KW-0472">Membrane</keyword>
<dbReference type="GO" id="GO:0015031">
    <property type="term" value="P:protein transport"/>
    <property type="evidence" value="ECO:0007669"/>
    <property type="project" value="UniProtKB-KW"/>
</dbReference>
<proteinExistence type="inferred from homology"/>
<evidence type="ECO:0000256" key="6">
    <source>
        <dbReference type="ARBA" id="ARBA00022792"/>
    </source>
</evidence>
<evidence type="ECO:0000256" key="4">
    <source>
        <dbReference type="ARBA" id="ARBA00022448"/>
    </source>
</evidence>
<evidence type="ECO:0000256" key="8">
    <source>
        <dbReference type="ARBA" id="ARBA00022989"/>
    </source>
</evidence>
<dbReference type="Proteomes" id="UP000193560">
    <property type="component" value="Unassembled WGS sequence"/>
</dbReference>
<evidence type="ECO:0000256" key="1">
    <source>
        <dbReference type="ARBA" id="ARBA00004434"/>
    </source>
</evidence>
<feature type="region of interest" description="Disordered" evidence="12">
    <location>
        <begin position="119"/>
        <end position="147"/>
    </location>
</feature>
<organism evidence="13 14">
    <name type="scientific">Absidia repens</name>
    <dbReference type="NCBI Taxonomy" id="90262"/>
    <lineage>
        <taxon>Eukaryota</taxon>
        <taxon>Fungi</taxon>
        <taxon>Fungi incertae sedis</taxon>
        <taxon>Mucoromycota</taxon>
        <taxon>Mucoromycotina</taxon>
        <taxon>Mucoromycetes</taxon>
        <taxon>Mucorales</taxon>
        <taxon>Cunninghamellaceae</taxon>
        <taxon>Absidia</taxon>
    </lineage>
</organism>
<sequence length="385" mass="43475">MPLPFGIKAPSRGTVIFTSIVGTIGGSYFGSKYYAQQSRQALCDKVSWLADRPCGVHERPRKVQVFLTAPPGDGLEKSRNWFSDYVKPVLVAAAIDYEVKEARQVGQIEKVVRDQVIERRKNEQQQPQQPFTTSDIAETTSRPNPFAPAMQDVLQQNAAAVDDFDGVIAIGRNAWREVVSGLDQGCTVSLRQVALEEAEAERQKTLDEEKQQQQKEQESSGNEATIDPSSLDEPAPVSEQVLVDISIVDNQQEQQQQQLQQEEQKQSDETTVDSPIYADDKDGFGVPAKLSPIMYVPHENIIGWTNIPYRIYMWLVDYQRIDRFGEYVVAVALNKVRPLAVEDLDVGHQEKKYWIGDDEAKTAKDQDQPIKMDDRVRVELKTYTN</sequence>
<evidence type="ECO:0000256" key="11">
    <source>
        <dbReference type="ARBA" id="ARBA00023136"/>
    </source>
</evidence>
<keyword evidence="7" id="KW-0653">Protein transport</keyword>
<dbReference type="OrthoDB" id="5598305at2759"/>